<reference evidence="8 9" key="1">
    <citation type="journal article" date="2012" name="J. Bacteriol.">
        <title>Genome sequence of an alkane-degrading bacterium, Alcanivorax pacificus type strain W11-5, isolated from deep sea sediment.</title>
        <authorList>
            <person name="Lai Q."/>
            <person name="Shao Z."/>
        </authorList>
    </citation>
    <scope>NUCLEOTIDE SEQUENCE [LARGE SCALE GENOMIC DNA]</scope>
    <source>
        <strain evidence="8 9">W11-5</strain>
    </source>
</reference>
<keyword evidence="9" id="KW-1185">Reference proteome</keyword>
<evidence type="ECO:0000313" key="8">
    <source>
        <dbReference type="EMBL" id="AJD47265.1"/>
    </source>
</evidence>
<name>A0A0B4XKQ2_9GAMM</name>
<evidence type="ECO:0000313" key="9">
    <source>
        <dbReference type="Proteomes" id="UP000006764"/>
    </source>
</evidence>
<comment type="similarity">
    <text evidence="2">Belongs to the UPF0410 family.</text>
</comment>
<dbReference type="GO" id="GO:0005886">
    <property type="term" value="C:plasma membrane"/>
    <property type="evidence" value="ECO:0007669"/>
    <property type="project" value="UniProtKB-SubCell"/>
</dbReference>
<evidence type="ECO:0000256" key="4">
    <source>
        <dbReference type="ARBA" id="ARBA00022692"/>
    </source>
</evidence>
<keyword evidence="4 7" id="KW-0812">Transmembrane</keyword>
<keyword evidence="5 7" id="KW-1133">Transmembrane helix</keyword>
<keyword evidence="3" id="KW-1003">Cell membrane</keyword>
<dbReference type="HOGENOM" id="CLU_160040_2_3_6"/>
<evidence type="ECO:0008006" key="10">
    <source>
        <dbReference type="Google" id="ProtNLM"/>
    </source>
</evidence>
<gene>
    <name evidence="8" type="ORF">S7S_04215</name>
</gene>
<evidence type="ECO:0000256" key="2">
    <source>
        <dbReference type="ARBA" id="ARBA00011006"/>
    </source>
</evidence>
<dbReference type="AlphaFoldDB" id="A0A0B4XKQ2"/>
<dbReference type="InterPro" id="IPR007341">
    <property type="entry name" value="Transgly_assoc"/>
</dbReference>
<protein>
    <recommendedName>
        <fullName evidence="10">GlsB/YeaQ/YmgE family stress response membrane protein</fullName>
    </recommendedName>
</protein>
<organism evidence="8 9">
    <name type="scientific">Isoalcanivorax pacificus W11-5</name>
    <dbReference type="NCBI Taxonomy" id="391936"/>
    <lineage>
        <taxon>Bacteria</taxon>
        <taxon>Pseudomonadati</taxon>
        <taxon>Pseudomonadota</taxon>
        <taxon>Gammaproteobacteria</taxon>
        <taxon>Oceanospirillales</taxon>
        <taxon>Alcanivoracaceae</taxon>
        <taxon>Isoalcanivorax</taxon>
    </lineage>
</organism>
<feature type="transmembrane region" description="Helical" evidence="7">
    <location>
        <begin position="52"/>
        <end position="78"/>
    </location>
</feature>
<comment type="subcellular location">
    <subcellularLocation>
        <location evidence="1">Cell membrane</location>
        <topology evidence="1">Multi-pass membrane protein</topology>
    </subcellularLocation>
</comment>
<dbReference type="PANTHER" id="PTHR33884">
    <property type="entry name" value="UPF0410 PROTEIN YMGE"/>
    <property type="match status" value="1"/>
</dbReference>
<evidence type="ECO:0000256" key="7">
    <source>
        <dbReference type="SAM" id="Phobius"/>
    </source>
</evidence>
<evidence type="ECO:0000256" key="5">
    <source>
        <dbReference type="ARBA" id="ARBA00022989"/>
    </source>
</evidence>
<feature type="transmembrane region" description="Helical" evidence="7">
    <location>
        <begin position="6"/>
        <end position="21"/>
    </location>
</feature>
<dbReference type="EMBL" id="CP004387">
    <property type="protein sequence ID" value="AJD47265.1"/>
    <property type="molecule type" value="Genomic_DNA"/>
</dbReference>
<feature type="transmembrane region" description="Helical" evidence="7">
    <location>
        <begin position="28"/>
        <end position="46"/>
    </location>
</feature>
<dbReference type="KEGG" id="apac:S7S_04215"/>
<accession>A0A0B4XKQ2</accession>
<evidence type="ECO:0000256" key="1">
    <source>
        <dbReference type="ARBA" id="ARBA00004651"/>
    </source>
</evidence>
<dbReference type="Proteomes" id="UP000006764">
    <property type="component" value="Chromosome"/>
</dbReference>
<keyword evidence="6 7" id="KW-0472">Membrane</keyword>
<dbReference type="RefSeq" id="WP_008738424.1">
    <property type="nucleotide sequence ID" value="NZ_CP004387.1"/>
</dbReference>
<dbReference type="Pfam" id="PF04226">
    <property type="entry name" value="Transgly_assoc"/>
    <property type="match status" value="1"/>
</dbReference>
<dbReference type="OrthoDB" id="9811343at2"/>
<proteinExistence type="inferred from homology"/>
<dbReference type="PANTHER" id="PTHR33884:SF3">
    <property type="entry name" value="UPF0410 PROTEIN YMGE"/>
    <property type="match status" value="1"/>
</dbReference>
<dbReference type="STRING" id="391936.S7S_04215"/>
<evidence type="ECO:0000256" key="6">
    <source>
        <dbReference type="ARBA" id="ARBA00023136"/>
    </source>
</evidence>
<evidence type="ECO:0000256" key="3">
    <source>
        <dbReference type="ARBA" id="ARBA00022475"/>
    </source>
</evidence>
<sequence>MGILTWIVLGLIAGILAKWIMPGKDPGGMIVTILIGIAGAFVGGWLGQLTGLGGAVGGLSLASVVTAVLGAIVLLALYRGIRNA</sequence>